<dbReference type="PANTHER" id="PTHR32063:SF21">
    <property type="entry name" value="MULTIDRUG RESISTANCE PROTEIN MDTB"/>
    <property type="match status" value="1"/>
</dbReference>
<name>A0A840UXJ4_9FIRM</name>
<protein>
    <submittedName>
        <fullName evidence="2">Multidrug efflux pump subunit AcrB</fullName>
    </submittedName>
</protein>
<dbReference type="InterPro" id="IPR001036">
    <property type="entry name" value="Acrflvin-R"/>
</dbReference>
<dbReference type="SUPFAM" id="SSF82866">
    <property type="entry name" value="Multidrug efflux transporter AcrB transmembrane domain"/>
    <property type="match status" value="1"/>
</dbReference>
<feature type="transmembrane region" description="Helical" evidence="1">
    <location>
        <begin position="301"/>
        <end position="321"/>
    </location>
</feature>
<dbReference type="RefSeq" id="WP_196611031.1">
    <property type="nucleotide sequence ID" value="NZ_JACHFH010000034.1"/>
</dbReference>
<dbReference type="Gene3D" id="3.30.70.1430">
    <property type="entry name" value="Multidrug efflux transporter AcrB pore domain"/>
    <property type="match status" value="1"/>
</dbReference>
<dbReference type="Pfam" id="PF00873">
    <property type="entry name" value="ACR_tran"/>
    <property type="match status" value="1"/>
</dbReference>
<dbReference type="EMBL" id="JACHFH010000034">
    <property type="protein sequence ID" value="MBB5337115.1"/>
    <property type="molecule type" value="Genomic_DNA"/>
</dbReference>
<sequence length="441" mass="48120">MLEKLPDLKGALSTVGSPTYNTGFIIVCLKDQKERTESIDKLINELRPKLNSVPGLKVSPYNPPPISIGSRQTYGVGQYTITSPNLDELYKAINDMQAQIKKIPGVVDVSSNLQTKVPTIYFTIDRDKASALGVSADQIQDAFYSAYADRQISTIYTNSTQHDVFLDLGVDFQNDPDAINRLYVRTGSSLGPSVTTATMVPLSTLGTVTQKLTSLSVNHSGQMPSATIQFNLEPGYSLGTVTSEIQTLAQKRLPSGVTGFFEGNASTYKSSFQNMGFLLLITVFLIYVLLGILYESFIHPITILTALPFAGAGALICLILFHMELDIYSYVGIIMLIGIVKKNGIMMIDFAIKVSREKSVSAKDAITQACVIRFRPIMMTTMAAIFGALPIALGYGAGGEARQPMGIAVVGGLLFSQFITLYITPVFYVIFDNLQKKYKKI</sequence>
<dbReference type="Gene3D" id="3.30.2090.10">
    <property type="entry name" value="Multidrug efflux transporter AcrB TolC docking domain, DN and DC subdomains"/>
    <property type="match status" value="1"/>
</dbReference>
<proteinExistence type="predicted"/>
<dbReference type="GO" id="GO:0042910">
    <property type="term" value="F:xenobiotic transmembrane transporter activity"/>
    <property type="evidence" value="ECO:0007669"/>
    <property type="project" value="TreeGrafter"/>
</dbReference>
<keyword evidence="1" id="KW-0472">Membrane</keyword>
<reference evidence="2 3" key="1">
    <citation type="submission" date="2020-08" db="EMBL/GenBank/DDBJ databases">
        <title>Genomic Encyclopedia of Type Strains, Phase IV (KMG-IV): sequencing the most valuable type-strain genomes for metagenomic binning, comparative biology and taxonomic classification.</title>
        <authorList>
            <person name="Goeker M."/>
        </authorList>
    </citation>
    <scope>NUCLEOTIDE SEQUENCE [LARGE SCALE GENOMIC DNA]</scope>
    <source>
        <strain evidence="2 3">DSM 24661</strain>
    </source>
</reference>
<dbReference type="InterPro" id="IPR027463">
    <property type="entry name" value="AcrB_DN_DC_subdom"/>
</dbReference>
<dbReference type="Gene3D" id="3.30.70.1440">
    <property type="entry name" value="Multidrug efflux transporter AcrB pore domain"/>
    <property type="match status" value="1"/>
</dbReference>
<keyword evidence="1" id="KW-0812">Transmembrane</keyword>
<dbReference type="AlphaFoldDB" id="A0A840UXJ4"/>
<feature type="transmembrane region" description="Helical" evidence="1">
    <location>
        <begin position="327"/>
        <end position="352"/>
    </location>
</feature>
<evidence type="ECO:0000256" key="1">
    <source>
        <dbReference type="SAM" id="Phobius"/>
    </source>
</evidence>
<dbReference type="Proteomes" id="UP000559117">
    <property type="component" value="Unassembled WGS sequence"/>
</dbReference>
<dbReference type="SUPFAM" id="SSF82693">
    <property type="entry name" value="Multidrug efflux transporter AcrB pore domain, PN1, PN2, PC1 and PC2 subdomains"/>
    <property type="match status" value="1"/>
</dbReference>
<dbReference type="PANTHER" id="PTHR32063">
    <property type="match status" value="1"/>
</dbReference>
<keyword evidence="3" id="KW-1185">Reference proteome</keyword>
<evidence type="ECO:0000313" key="3">
    <source>
        <dbReference type="Proteomes" id="UP000559117"/>
    </source>
</evidence>
<evidence type="ECO:0000313" key="2">
    <source>
        <dbReference type="EMBL" id="MBB5337115.1"/>
    </source>
</evidence>
<organism evidence="2 3">
    <name type="scientific">Pectinatus brassicae</name>
    <dbReference type="NCBI Taxonomy" id="862415"/>
    <lineage>
        <taxon>Bacteria</taxon>
        <taxon>Bacillati</taxon>
        <taxon>Bacillota</taxon>
        <taxon>Negativicutes</taxon>
        <taxon>Selenomonadales</taxon>
        <taxon>Selenomonadaceae</taxon>
        <taxon>Pectinatus</taxon>
    </lineage>
</organism>
<feature type="transmembrane region" description="Helical" evidence="1">
    <location>
        <begin position="275"/>
        <end position="294"/>
    </location>
</feature>
<dbReference type="GO" id="GO:0005886">
    <property type="term" value="C:plasma membrane"/>
    <property type="evidence" value="ECO:0007669"/>
    <property type="project" value="TreeGrafter"/>
</dbReference>
<accession>A0A840UXJ4</accession>
<feature type="transmembrane region" description="Helical" evidence="1">
    <location>
        <begin position="405"/>
        <end position="431"/>
    </location>
</feature>
<dbReference type="Gene3D" id="1.20.1640.10">
    <property type="entry name" value="Multidrug efflux transporter AcrB transmembrane domain"/>
    <property type="match status" value="1"/>
</dbReference>
<dbReference type="SUPFAM" id="SSF82714">
    <property type="entry name" value="Multidrug efflux transporter AcrB TolC docking domain, DN and DC subdomains"/>
    <property type="match status" value="1"/>
</dbReference>
<keyword evidence="1" id="KW-1133">Transmembrane helix</keyword>
<gene>
    <name evidence="2" type="ORF">HNR32_002272</name>
</gene>
<feature type="transmembrane region" description="Helical" evidence="1">
    <location>
        <begin position="372"/>
        <end position="393"/>
    </location>
</feature>
<comment type="caution">
    <text evidence="2">The sequence shown here is derived from an EMBL/GenBank/DDBJ whole genome shotgun (WGS) entry which is preliminary data.</text>
</comment>